<keyword evidence="1" id="KW-0732">Signal</keyword>
<accession>S8DS93</accession>
<comment type="caution">
    <text evidence="2">The sequence shown here is derived from an EMBL/GenBank/DDBJ whole genome shotgun (WGS) entry which is preliminary data.</text>
</comment>
<evidence type="ECO:0000313" key="3">
    <source>
        <dbReference type="Proteomes" id="UP000015453"/>
    </source>
</evidence>
<protein>
    <submittedName>
        <fullName evidence="2">Uncharacterized protein</fullName>
    </submittedName>
</protein>
<evidence type="ECO:0000256" key="1">
    <source>
        <dbReference type="SAM" id="SignalP"/>
    </source>
</evidence>
<organism evidence="2 3">
    <name type="scientific">Genlisea aurea</name>
    <dbReference type="NCBI Taxonomy" id="192259"/>
    <lineage>
        <taxon>Eukaryota</taxon>
        <taxon>Viridiplantae</taxon>
        <taxon>Streptophyta</taxon>
        <taxon>Embryophyta</taxon>
        <taxon>Tracheophyta</taxon>
        <taxon>Spermatophyta</taxon>
        <taxon>Magnoliopsida</taxon>
        <taxon>eudicotyledons</taxon>
        <taxon>Gunneridae</taxon>
        <taxon>Pentapetalae</taxon>
        <taxon>asterids</taxon>
        <taxon>lamiids</taxon>
        <taxon>Lamiales</taxon>
        <taxon>Lentibulariaceae</taxon>
        <taxon>Genlisea</taxon>
    </lineage>
</organism>
<dbReference type="EMBL" id="AUSU01003921">
    <property type="protein sequence ID" value="EPS65998.1"/>
    <property type="molecule type" value="Genomic_DNA"/>
</dbReference>
<dbReference type="AlphaFoldDB" id="S8DS93"/>
<keyword evidence="3" id="KW-1185">Reference proteome</keyword>
<name>S8DS93_9LAMI</name>
<reference evidence="2 3" key="1">
    <citation type="journal article" date="2013" name="BMC Genomics">
        <title>The miniature genome of a carnivorous plant Genlisea aurea contains a low number of genes and short non-coding sequences.</title>
        <authorList>
            <person name="Leushkin E.V."/>
            <person name="Sutormin R.A."/>
            <person name="Nabieva E.R."/>
            <person name="Penin A.A."/>
            <person name="Kondrashov A.S."/>
            <person name="Logacheva M.D."/>
        </authorList>
    </citation>
    <scope>NUCLEOTIDE SEQUENCE [LARGE SCALE GENOMIC DNA]</scope>
</reference>
<evidence type="ECO:0000313" key="2">
    <source>
        <dbReference type="EMBL" id="EPS65998.1"/>
    </source>
</evidence>
<dbReference type="Proteomes" id="UP000015453">
    <property type="component" value="Unassembled WGS sequence"/>
</dbReference>
<gene>
    <name evidence="2" type="ORF">M569_08780</name>
</gene>
<sequence>MCMCAWHHHHGLMLCCAVQLLEGRGVCLSRRRLLYVFPVKYIDSRHLDSIRNIMKLCAWFNNRKPRQEQPIISHVSRMFIGQQSHSSVILPVHTLFDSEINDRVEDNPYRFLTIGTLGEEFVNAIREGEPPSPTFSLPPELLNNFHESGDEAIFVQQNNLLVLTDKEAEAAVLRISGAPTCEKEKTSLEELFMLDEEDDRLKNGNSRHAKAGRKRNFYLKKFKAASTATSTSAKDGAPATIKNKAVKMFGSRVQPEEVIKDSNVVMMKQKRGGCFKFLNNKTPTGKLRWIKTDPNLCRMVDLILELEESRETTTDTAVM</sequence>
<feature type="chain" id="PRO_5004562478" evidence="1">
    <location>
        <begin position="24"/>
        <end position="319"/>
    </location>
</feature>
<proteinExistence type="predicted"/>
<feature type="signal peptide" evidence="1">
    <location>
        <begin position="1"/>
        <end position="23"/>
    </location>
</feature>